<proteinExistence type="predicted"/>
<dbReference type="EMBL" id="JBHEZY010000036">
    <property type="protein sequence ID" value="MFC1436529.1"/>
    <property type="molecule type" value="Genomic_DNA"/>
</dbReference>
<comment type="caution">
    <text evidence="2">The sequence shown here is derived from an EMBL/GenBank/DDBJ whole genome shotgun (WGS) entry which is preliminary data.</text>
</comment>
<name>A0ABV6XF27_9ACTN</name>
<gene>
    <name evidence="2" type="ORF">ACEZDB_38445</name>
</gene>
<organism evidence="2 3">
    <name type="scientific">Streptacidiphilus alkalitolerans</name>
    <dbReference type="NCBI Taxonomy" id="3342712"/>
    <lineage>
        <taxon>Bacteria</taxon>
        <taxon>Bacillati</taxon>
        <taxon>Actinomycetota</taxon>
        <taxon>Actinomycetes</taxon>
        <taxon>Kitasatosporales</taxon>
        <taxon>Streptomycetaceae</taxon>
        <taxon>Streptacidiphilus</taxon>
    </lineage>
</organism>
<reference evidence="2 3" key="1">
    <citation type="submission" date="2024-09" db="EMBL/GenBank/DDBJ databases">
        <authorList>
            <person name="Lee S.D."/>
        </authorList>
    </citation>
    <scope>NUCLEOTIDE SEQUENCE [LARGE SCALE GENOMIC DNA]</scope>
    <source>
        <strain evidence="2 3">N1-3</strain>
    </source>
</reference>
<evidence type="ECO:0000313" key="3">
    <source>
        <dbReference type="Proteomes" id="UP001592530"/>
    </source>
</evidence>
<evidence type="ECO:0000256" key="1">
    <source>
        <dbReference type="SAM" id="MobiDB-lite"/>
    </source>
</evidence>
<sequence>MASIDEWTWSADPNVGPKVGRASPTPHRKAWVVPRITTAWGVGRASATVSGSTPVAGP</sequence>
<evidence type="ECO:0000313" key="2">
    <source>
        <dbReference type="EMBL" id="MFC1436529.1"/>
    </source>
</evidence>
<accession>A0ABV6XF27</accession>
<protein>
    <submittedName>
        <fullName evidence="2">Uncharacterized protein</fullName>
    </submittedName>
</protein>
<dbReference type="Proteomes" id="UP001592530">
    <property type="component" value="Unassembled WGS sequence"/>
</dbReference>
<feature type="region of interest" description="Disordered" evidence="1">
    <location>
        <begin position="1"/>
        <end position="26"/>
    </location>
</feature>
<dbReference type="RefSeq" id="WP_380560222.1">
    <property type="nucleotide sequence ID" value="NZ_JBHEZY010000036.1"/>
</dbReference>